<proteinExistence type="predicted"/>
<gene>
    <name evidence="1" type="ORF">EGT51_00800</name>
</gene>
<dbReference type="EMBL" id="RKLX01000001">
    <property type="protein sequence ID" value="TGD20321.1"/>
    <property type="molecule type" value="Genomic_DNA"/>
</dbReference>
<reference evidence="1 2" key="1">
    <citation type="submission" date="2018-10" db="EMBL/GenBank/DDBJ databases">
        <title>Lactobacillus sp. R7 and Lactobacillus sp. R19 isolated from fermented mustard green product of Taiwan.</title>
        <authorList>
            <person name="Lin S.-T."/>
        </authorList>
    </citation>
    <scope>NUCLEOTIDE SEQUENCE [LARGE SCALE GENOMIC DNA]</scope>
    <source>
        <strain evidence="1 2">BCRC 81129</strain>
    </source>
</reference>
<comment type="caution">
    <text evidence="1">The sequence shown here is derived from an EMBL/GenBank/DDBJ whole genome shotgun (WGS) entry which is preliminary data.</text>
</comment>
<name>A0A4Z0JBW7_9LACO</name>
<evidence type="ECO:0000313" key="1">
    <source>
        <dbReference type="EMBL" id="TGD20321.1"/>
    </source>
</evidence>
<dbReference type="AlphaFoldDB" id="A0A4Z0JBW7"/>
<organism evidence="1 2">
    <name type="scientific">Levilactobacillus suantsaiihabitans</name>
    <dbReference type="NCBI Taxonomy" id="2487722"/>
    <lineage>
        <taxon>Bacteria</taxon>
        <taxon>Bacillati</taxon>
        <taxon>Bacillota</taxon>
        <taxon>Bacilli</taxon>
        <taxon>Lactobacillales</taxon>
        <taxon>Lactobacillaceae</taxon>
        <taxon>Levilactobacillus</taxon>
    </lineage>
</organism>
<evidence type="ECO:0000313" key="2">
    <source>
        <dbReference type="Proteomes" id="UP000297348"/>
    </source>
</evidence>
<dbReference type="Proteomes" id="UP000297348">
    <property type="component" value="Unassembled WGS sequence"/>
</dbReference>
<sequence length="118" mass="13913">MEPAALRRTFRPSKVVERNNENKRYSEKIAVKKSCAAQFWLRNFFIKFYLKIERRKSTETIVIMRLMALKDSRFQPHNANSWLTQEPGFTNFKCQNTVITAISALILDSIFSFYVIGR</sequence>
<protein>
    <submittedName>
        <fullName evidence="1">Uncharacterized protein</fullName>
    </submittedName>
</protein>
<accession>A0A4Z0JBW7</accession>
<keyword evidence="2" id="KW-1185">Reference proteome</keyword>